<feature type="region of interest" description="Disordered" evidence="3">
    <location>
        <begin position="159"/>
        <end position="276"/>
    </location>
</feature>
<keyword evidence="5" id="KW-0034">Amyloid</keyword>
<keyword evidence="6" id="KW-1185">Reference proteome</keyword>
<dbReference type="Gene3D" id="2.30.30.40">
    <property type="entry name" value="SH3 Domains"/>
    <property type="match status" value="1"/>
</dbReference>
<dbReference type="FunFam" id="2.30.30.40:FF:000072">
    <property type="entry name" value="Unconventional Myosin IB"/>
    <property type="match status" value="1"/>
</dbReference>
<dbReference type="InterPro" id="IPR036028">
    <property type="entry name" value="SH3-like_dom_sf"/>
</dbReference>
<keyword evidence="5" id="KW-0640">Prion</keyword>
<proteinExistence type="predicted"/>
<dbReference type="SUPFAM" id="SSF50044">
    <property type="entry name" value="SH3-domain"/>
    <property type="match status" value="1"/>
</dbReference>
<dbReference type="PRINTS" id="PR00452">
    <property type="entry name" value="SH3DOMAIN"/>
</dbReference>
<evidence type="ECO:0000259" key="4">
    <source>
        <dbReference type="PROSITE" id="PS50002"/>
    </source>
</evidence>
<protein>
    <submittedName>
        <fullName evidence="5">Appearance of [PIN+] prion related protein</fullName>
    </submittedName>
</protein>
<feature type="compositionally biased region" description="Pro residues" evidence="3">
    <location>
        <begin position="196"/>
        <end position="208"/>
    </location>
</feature>
<dbReference type="InterPro" id="IPR050670">
    <property type="entry name" value="STAM"/>
</dbReference>
<feature type="region of interest" description="Disordered" evidence="3">
    <location>
        <begin position="78"/>
        <end position="100"/>
    </location>
</feature>
<evidence type="ECO:0000256" key="2">
    <source>
        <dbReference type="PROSITE-ProRule" id="PRU00192"/>
    </source>
</evidence>
<dbReference type="PROSITE" id="PS50002">
    <property type="entry name" value="SH3"/>
    <property type="match status" value="1"/>
</dbReference>
<evidence type="ECO:0000256" key="1">
    <source>
        <dbReference type="ARBA" id="ARBA00022443"/>
    </source>
</evidence>
<feature type="compositionally biased region" description="Low complexity" evidence="3">
    <location>
        <begin position="78"/>
        <end position="88"/>
    </location>
</feature>
<reference evidence="5" key="1">
    <citation type="submission" date="2014-09" db="EMBL/GenBank/DDBJ databases">
        <title>Draft genome sequence of an oleaginous Mucoromycotina fungus Mucor ambiguus NBRC6742.</title>
        <authorList>
            <person name="Takeda I."/>
            <person name="Yamane N."/>
            <person name="Morita T."/>
            <person name="Tamano K."/>
            <person name="Machida M."/>
            <person name="Baker S."/>
            <person name="Koike H."/>
        </authorList>
    </citation>
    <scope>NUCLEOTIDE SEQUENCE</scope>
    <source>
        <strain evidence="5">NBRC 6742</strain>
    </source>
</reference>
<evidence type="ECO:0000313" key="6">
    <source>
        <dbReference type="Proteomes" id="UP000053815"/>
    </source>
</evidence>
<dbReference type="STRING" id="91626.A0A0C9MJH5"/>
<name>A0A0C9MJH5_9FUNG</name>
<evidence type="ECO:0000313" key="5">
    <source>
        <dbReference type="EMBL" id="GAN02038.1"/>
    </source>
</evidence>
<gene>
    <name evidence="5" type="ORF">MAM1_0015d01477</name>
</gene>
<sequence>MSEAAFAQHILASIRNELNLLKSHNYIQPQAYDDILRLLPTDVSSRNMASPSSAMGFPPSATPASPFAGAMPSPLSNMAPSSTGAGAAMPPPPAYNAPRAENKLGNAEALYDYSGDNPSDLSIRRGDIIQLTELVNDDWWKGTLNGKTGIFPRNYVKKLESSEKRPSPPPTPVRNQQRDSYGYSPAPVKQDTYSYPAPPSSYNSPPPGGQMEKGSYAPPPPQQQNSYAPPAQNNSYAPPPIQNQVSSYAPPPVQQVASTSSAPAAVEQPHEENKAASFGKKLAGNIGNAATWGFGATLGSDLAHSIF</sequence>
<dbReference type="PRINTS" id="PR01887">
    <property type="entry name" value="SPECTRNALPHA"/>
</dbReference>
<dbReference type="Pfam" id="PF00018">
    <property type="entry name" value="SH3_1"/>
    <property type="match status" value="1"/>
</dbReference>
<organism evidence="5">
    <name type="scientific">Mucor ambiguus</name>
    <dbReference type="NCBI Taxonomy" id="91626"/>
    <lineage>
        <taxon>Eukaryota</taxon>
        <taxon>Fungi</taxon>
        <taxon>Fungi incertae sedis</taxon>
        <taxon>Mucoromycota</taxon>
        <taxon>Mucoromycotina</taxon>
        <taxon>Mucoromycetes</taxon>
        <taxon>Mucorales</taxon>
        <taxon>Mucorineae</taxon>
        <taxon>Mucoraceae</taxon>
        <taxon>Mucor</taxon>
    </lineage>
</organism>
<dbReference type="Proteomes" id="UP000053815">
    <property type="component" value="Unassembled WGS sequence"/>
</dbReference>
<feature type="compositionally biased region" description="Polar residues" evidence="3">
    <location>
        <begin position="223"/>
        <end position="247"/>
    </location>
</feature>
<keyword evidence="1 2" id="KW-0728">SH3 domain</keyword>
<dbReference type="OrthoDB" id="10255964at2759"/>
<dbReference type="PANTHER" id="PTHR45929:SF7">
    <property type="entry name" value="LAS SEVENTEEN-BINDING PROTEIN 1"/>
    <property type="match status" value="1"/>
</dbReference>
<dbReference type="EMBL" id="DF836304">
    <property type="protein sequence ID" value="GAN02038.1"/>
    <property type="molecule type" value="Genomic_DNA"/>
</dbReference>
<accession>A0A0C9MJH5</accession>
<dbReference type="InterPro" id="IPR001452">
    <property type="entry name" value="SH3_domain"/>
</dbReference>
<evidence type="ECO:0000256" key="3">
    <source>
        <dbReference type="SAM" id="MobiDB-lite"/>
    </source>
</evidence>
<dbReference type="PANTHER" id="PTHR45929">
    <property type="entry name" value="JAK PATHWAY SIGNAL TRANSDUCTION ADAPTOR MOLECULE"/>
    <property type="match status" value="1"/>
</dbReference>
<dbReference type="AlphaFoldDB" id="A0A0C9MJH5"/>
<dbReference type="SMART" id="SM00326">
    <property type="entry name" value="SH3"/>
    <property type="match status" value="1"/>
</dbReference>
<feature type="domain" description="SH3" evidence="4">
    <location>
        <begin position="102"/>
        <end position="161"/>
    </location>
</feature>